<dbReference type="InterPro" id="IPR045865">
    <property type="entry name" value="ACT-like_dom_sf"/>
</dbReference>
<evidence type="ECO:0000256" key="5">
    <source>
        <dbReference type="ARBA" id="ARBA00022840"/>
    </source>
</evidence>
<dbReference type="STRING" id="1503961.SAMN05421736_1243"/>
<dbReference type="OrthoDB" id="9802264at2"/>
<dbReference type="Gene3D" id="3.40.50.300">
    <property type="entry name" value="P-loop containing nucleotide triphosphate hydrolases"/>
    <property type="match status" value="1"/>
</dbReference>
<keyword evidence="8" id="KW-0472">Membrane</keyword>
<evidence type="ECO:0000256" key="8">
    <source>
        <dbReference type="ARBA" id="ARBA00023136"/>
    </source>
</evidence>
<dbReference type="SMART" id="SM00382">
    <property type="entry name" value="AAA"/>
    <property type="match status" value="1"/>
</dbReference>
<dbReference type="GO" id="GO:0005524">
    <property type="term" value="F:ATP binding"/>
    <property type="evidence" value="ECO:0007669"/>
    <property type="project" value="UniProtKB-KW"/>
</dbReference>
<dbReference type="Gene3D" id="3.30.70.260">
    <property type="match status" value="1"/>
</dbReference>
<keyword evidence="6" id="KW-1278">Translocase</keyword>
<dbReference type="InterPro" id="IPR003593">
    <property type="entry name" value="AAA+_ATPase"/>
</dbReference>
<organism evidence="10 11">
    <name type="scientific">Evansella caseinilytica</name>
    <dbReference type="NCBI Taxonomy" id="1503961"/>
    <lineage>
        <taxon>Bacteria</taxon>
        <taxon>Bacillati</taxon>
        <taxon>Bacillota</taxon>
        <taxon>Bacilli</taxon>
        <taxon>Bacillales</taxon>
        <taxon>Bacillaceae</taxon>
        <taxon>Evansella</taxon>
    </lineage>
</organism>
<dbReference type="SMART" id="SM00930">
    <property type="entry name" value="NIL"/>
    <property type="match status" value="1"/>
</dbReference>
<evidence type="ECO:0000256" key="1">
    <source>
        <dbReference type="ARBA" id="ARBA00005417"/>
    </source>
</evidence>
<dbReference type="AlphaFoldDB" id="A0A1H3UP13"/>
<dbReference type="SUPFAM" id="SSF55021">
    <property type="entry name" value="ACT-like"/>
    <property type="match status" value="1"/>
</dbReference>
<dbReference type="PANTHER" id="PTHR43166">
    <property type="entry name" value="AMINO ACID IMPORT ATP-BINDING PROTEIN"/>
    <property type="match status" value="1"/>
</dbReference>
<dbReference type="GO" id="GO:0006865">
    <property type="term" value="P:amino acid transport"/>
    <property type="evidence" value="ECO:0007669"/>
    <property type="project" value="UniProtKB-KW"/>
</dbReference>
<dbReference type="EMBL" id="FNPI01000024">
    <property type="protein sequence ID" value="SDZ64107.1"/>
    <property type="molecule type" value="Genomic_DNA"/>
</dbReference>
<evidence type="ECO:0000256" key="7">
    <source>
        <dbReference type="ARBA" id="ARBA00022970"/>
    </source>
</evidence>
<dbReference type="Proteomes" id="UP000198935">
    <property type="component" value="Unassembled WGS sequence"/>
</dbReference>
<dbReference type="PROSITE" id="PS00211">
    <property type="entry name" value="ABC_TRANSPORTER_1"/>
    <property type="match status" value="1"/>
</dbReference>
<evidence type="ECO:0000313" key="11">
    <source>
        <dbReference type="Proteomes" id="UP000198935"/>
    </source>
</evidence>
<evidence type="ECO:0000256" key="4">
    <source>
        <dbReference type="ARBA" id="ARBA00022741"/>
    </source>
</evidence>
<reference evidence="11" key="1">
    <citation type="submission" date="2016-10" db="EMBL/GenBank/DDBJ databases">
        <authorList>
            <person name="Varghese N."/>
            <person name="Submissions S."/>
        </authorList>
    </citation>
    <scope>NUCLEOTIDE SEQUENCE [LARGE SCALE GENOMIC DNA]</scope>
    <source>
        <strain evidence="11">SP</strain>
    </source>
</reference>
<keyword evidence="7" id="KW-0029">Amino-acid transport</keyword>
<feature type="domain" description="ABC transporter" evidence="9">
    <location>
        <begin position="2"/>
        <end position="241"/>
    </location>
</feature>
<evidence type="ECO:0000256" key="2">
    <source>
        <dbReference type="ARBA" id="ARBA00022448"/>
    </source>
</evidence>
<dbReference type="InterPro" id="IPR041701">
    <property type="entry name" value="MetN_ABC"/>
</dbReference>
<dbReference type="Pfam" id="PF09383">
    <property type="entry name" value="NIL"/>
    <property type="match status" value="1"/>
</dbReference>
<proteinExistence type="inferred from homology"/>
<dbReference type="PANTHER" id="PTHR43166:SF36">
    <property type="entry name" value="METHIONINE IMPORT ATP-BINDING PROTEIN METN 2"/>
    <property type="match status" value="1"/>
</dbReference>
<dbReference type="PROSITE" id="PS50893">
    <property type="entry name" value="ABC_TRANSPORTER_2"/>
    <property type="match status" value="1"/>
</dbReference>
<dbReference type="Pfam" id="PF00005">
    <property type="entry name" value="ABC_tran"/>
    <property type="match status" value="1"/>
</dbReference>
<keyword evidence="11" id="KW-1185">Reference proteome</keyword>
<keyword evidence="3" id="KW-1003">Cell membrane</keyword>
<dbReference type="SUPFAM" id="SSF52540">
    <property type="entry name" value="P-loop containing nucleoside triphosphate hydrolases"/>
    <property type="match status" value="1"/>
</dbReference>
<dbReference type="CDD" id="cd03258">
    <property type="entry name" value="ABC_MetN_methionine_transporter"/>
    <property type="match status" value="1"/>
</dbReference>
<dbReference type="InterPro" id="IPR017871">
    <property type="entry name" value="ABC_transporter-like_CS"/>
</dbReference>
<dbReference type="InterPro" id="IPR027417">
    <property type="entry name" value="P-loop_NTPase"/>
</dbReference>
<dbReference type="InterPro" id="IPR050086">
    <property type="entry name" value="MetN_ABC_transporter-like"/>
</dbReference>
<gene>
    <name evidence="10" type="ORF">SAMN05421736_1243</name>
</gene>
<evidence type="ECO:0000313" key="10">
    <source>
        <dbReference type="EMBL" id="SDZ64107.1"/>
    </source>
</evidence>
<name>A0A1H3UP13_9BACI</name>
<accession>A0A1H3UP13</accession>
<dbReference type="InterPro" id="IPR003439">
    <property type="entry name" value="ABC_transporter-like_ATP-bd"/>
</dbReference>
<dbReference type="FunFam" id="3.40.50.300:FF:000056">
    <property type="entry name" value="Cell division ATP-binding protein FtsE"/>
    <property type="match status" value="1"/>
</dbReference>
<sequence length="341" mass="37863">MISLSDLVKTFHTRDGKVTAVDHIQLTIDEGEIFGIIGYSGAGKSTLIRLLNMLETPTSGEVVVAGKNMGRLTKQQLREARQEIGMIFQHFNLLWSRTVKENIAFPLEIKGVPKAEREKRVNELISLVGLDGRGGSYPSQLSGGQKQRVGIARALANNPKVLLCDEATSALDPKTTDSILELLVDINKKLGLTIVLITHEMHVIRKICHRVAVMEHGKIVEQGPVLDVFKRPREQMTKEFVKQVTEPEETEETLKHLFGADGIGHVLQLTFVGGDAKKPLINDIIRTFDVTVNILQGKISQTQNGPYGSLFIGVEGDRQEVQKVLEYIREKHVSVEVIHGE</sequence>
<evidence type="ECO:0000259" key="9">
    <source>
        <dbReference type="PROSITE" id="PS50893"/>
    </source>
</evidence>
<protein>
    <submittedName>
        <fullName evidence="10">D-methionine transport system ATP-binding protein</fullName>
    </submittedName>
</protein>
<evidence type="ECO:0000256" key="3">
    <source>
        <dbReference type="ARBA" id="ARBA00022475"/>
    </source>
</evidence>
<comment type="similarity">
    <text evidence="1">Belongs to the ABC transporter superfamily.</text>
</comment>
<keyword evidence="5 10" id="KW-0067">ATP-binding</keyword>
<evidence type="ECO:0000256" key="6">
    <source>
        <dbReference type="ARBA" id="ARBA00022967"/>
    </source>
</evidence>
<dbReference type="InterPro" id="IPR018449">
    <property type="entry name" value="NIL_domain"/>
</dbReference>
<dbReference type="GO" id="GO:0005886">
    <property type="term" value="C:plasma membrane"/>
    <property type="evidence" value="ECO:0007669"/>
    <property type="project" value="UniProtKB-ARBA"/>
</dbReference>
<keyword evidence="2" id="KW-0813">Transport</keyword>
<keyword evidence="4" id="KW-0547">Nucleotide-binding</keyword>
<dbReference type="GO" id="GO:0016887">
    <property type="term" value="F:ATP hydrolysis activity"/>
    <property type="evidence" value="ECO:0007669"/>
    <property type="project" value="InterPro"/>
</dbReference>